<feature type="signal peptide" evidence="1">
    <location>
        <begin position="1"/>
        <end position="30"/>
    </location>
</feature>
<dbReference type="AlphaFoldDB" id="A0A542YA44"/>
<gene>
    <name evidence="2" type="ORF">FB562_2385</name>
</gene>
<evidence type="ECO:0000313" key="2">
    <source>
        <dbReference type="EMBL" id="TQL44976.1"/>
    </source>
</evidence>
<keyword evidence="1" id="KW-0732">Signal</keyword>
<evidence type="ECO:0000256" key="1">
    <source>
        <dbReference type="SAM" id="SignalP"/>
    </source>
</evidence>
<dbReference type="EMBL" id="VFOM01000003">
    <property type="protein sequence ID" value="TQL44976.1"/>
    <property type="molecule type" value="Genomic_DNA"/>
</dbReference>
<evidence type="ECO:0000313" key="3">
    <source>
        <dbReference type="Proteomes" id="UP000317998"/>
    </source>
</evidence>
<dbReference type="Proteomes" id="UP000317998">
    <property type="component" value="Unassembled WGS sequence"/>
</dbReference>
<comment type="caution">
    <text evidence="2">The sequence shown here is derived from an EMBL/GenBank/DDBJ whole genome shotgun (WGS) entry which is preliminary data.</text>
</comment>
<sequence length="204" mass="21780">MLLRPRTLVALGTAATAMVLVGTLAVSTFAQTPAADREIAGQTLVVPDYAAVMTVPRDSYSASEGVDSLVAGGTNQDWAKLVLLYGGWPRTDENVTVILRWMRQENYVKTWWNRNNPLNNGWGSGGGGGTGSYPSLRSAAENAAEALNTHPGYAGIRESFAASSTTDATEQAIWASPWATGHYANGGHWHYEPVEVVTAPAEAW</sequence>
<accession>A0A542YA44</accession>
<reference evidence="2 3" key="1">
    <citation type="submission" date="2019-06" db="EMBL/GenBank/DDBJ databases">
        <title>Sequencing the genomes of 1000 actinobacteria strains.</title>
        <authorList>
            <person name="Klenk H.-P."/>
        </authorList>
    </citation>
    <scope>NUCLEOTIDE SEQUENCE [LARGE SCALE GENOMIC DNA]</scope>
    <source>
        <strain evidence="2 3">DSM 26477</strain>
    </source>
</reference>
<keyword evidence="3" id="KW-1185">Reference proteome</keyword>
<name>A0A542YA44_9MICO</name>
<protein>
    <submittedName>
        <fullName evidence="2">Uncharacterized protein</fullName>
    </submittedName>
</protein>
<feature type="chain" id="PRO_5038532056" evidence="1">
    <location>
        <begin position="31"/>
        <end position="204"/>
    </location>
</feature>
<proteinExistence type="predicted"/>
<organism evidence="2 3">
    <name type="scientific">Homoserinimonas aerilata</name>
    <dbReference type="NCBI Taxonomy" id="1162970"/>
    <lineage>
        <taxon>Bacteria</taxon>
        <taxon>Bacillati</taxon>
        <taxon>Actinomycetota</taxon>
        <taxon>Actinomycetes</taxon>
        <taxon>Micrococcales</taxon>
        <taxon>Microbacteriaceae</taxon>
        <taxon>Homoserinimonas</taxon>
    </lineage>
</organism>